<dbReference type="GO" id="GO:0000978">
    <property type="term" value="F:RNA polymerase II cis-regulatory region sequence-specific DNA binding"/>
    <property type="evidence" value="ECO:0007669"/>
    <property type="project" value="TreeGrafter"/>
</dbReference>
<dbReference type="OrthoDB" id="5136808at2759"/>
<dbReference type="PANTHER" id="PTHR47424:SF3">
    <property type="entry name" value="REGULATORY PROTEIN GAL4"/>
    <property type="match status" value="1"/>
</dbReference>
<evidence type="ECO:0000256" key="5">
    <source>
        <dbReference type="SAM" id="MobiDB-lite"/>
    </source>
</evidence>
<dbReference type="CDD" id="cd12148">
    <property type="entry name" value="fungal_TF_MHR"/>
    <property type="match status" value="1"/>
</dbReference>
<dbReference type="InterPro" id="IPR007219">
    <property type="entry name" value="XnlR_reg_dom"/>
</dbReference>
<keyword evidence="3" id="KW-0804">Transcription</keyword>
<dbReference type="GO" id="GO:0006351">
    <property type="term" value="P:DNA-templated transcription"/>
    <property type="evidence" value="ECO:0007669"/>
    <property type="project" value="InterPro"/>
</dbReference>
<evidence type="ECO:0000313" key="8">
    <source>
        <dbReference type="Proteomes" id="UP000775872"/>
    </source>
</evidence>
<organism evidence="7 8">
    <name type="scientific">Clonostachys solani</name>
    <dbReference type="NCBI Taxonomy" id="160281"/>
    <lineage>
        <taxon>Eukaryota</taxon>
        <taxon>Fungi</taxon>
        <taxon>Dikarya</taxon>
        <taxon>Ascomycota</taxon>
        <taxon>Pezizomycotina</taxon>
        <taxon>Sordariomycetes</taxon>
        <taxon>Hypocreomycetidae</taxon>
        <taxon>Hypocreales</taxon>
        <taxon>Bionectriaceae</taxon>
        <taxon>Clonostachys</taxon>
    </lineage>
</organism>
<dbReference type="SMART" id="SM00906">
    <property type="entry name" value="Fungal_trans"/>
    <property type="match status" value="1"/>
</dbReference>
<gene>
    <name evidence="7" type="ORF">CSOL1703_00013303</name>
</gene>
<evidence type="ECO:0000256" key="2">
    <source>
        <dbReference type="ARBA" id="ARBA00023125"/>
    </source>
</evidence>
<sequence>MRRYHEIWSQADSSHDELHYFDGNVQRLRAFHATLNIALALGSIRARSDAASLKSAKTYYDRSSLLLQDADMEQGSIQLVQALVLTAQYLQSTDMANRCWITIGNAIRIAQGIGVQLDRPSESQAEREERRRTWWCCILMDSMTFGRPVMVVWRTLVPKPEPIDDEYLSEKPGSSSEPMELQELSTNAFFSQTLKLTDVLMLVLTGVLLASKEPQRSTDFQYMVITGCVRSCISAAQELVDLLHIQLHSDCAPPRWFAVFYLFSAGTVLLSVLVSPNLQRAYTENLEGLLNTWSCCMEALTYYGQAGDMFAKRCHKILQAALSPRSRLVYDQDPIPAENNEHTQRGSNEDNVDQPSTMDEFQALLQDPDLADAMAWPAGSQDWLNSLPEERSGVFAPNDYVESI</sequence>
<name>A0A9P0EE07_9HYPO</name>
<evidence type="ECO:0000256" key="3">
    <source>
        <dbReference type="ARBA" id="ARBA00023163"/>
    </source>
</evidence>
<dbReference type="EMBL" id="CABFOC020000018">
    <property type="protein sequence ID" value="CAH0047064.1"/>
    <property type="molecule type" value="Genomic_DNA"/>
</dbReference>
<accession>A0A9P0EE07</accession>
<comment type="caution">
    <text evidence="7">The sequence shown here is derived from an EMBL/GenBank/DDBJ whole genome shotgun (WGS) entry which is preliminary data.</text>
</comment>
<proteinExistence type="predicted"/>
<dbReference type="AlphaFoldDB" id="A0A9P0EE07"/>
<dbReference type="GO" id="GO:0000435">
    <property type="term" value="P:positive regulation of transcription from RNA polymerase II promoter by galactose"/>
    <property type="evidence" value="ECO:0007669"/>
    <property type="project" value="TreeGrafter"/>
</dbReference>
<dbReference type="Pfam" id="PF04082">
    <property type="entry name" value="Fungal_trans"/>
    <property type="match status" value="1"/>
</dbReference>
<keyword evidence="1" id="KW-0805">Transcription regulation</keyword>
<feature type="domain" description="Xylanolytic transcriptional activator regulatory" evidence="6">
    <location>
        <begin position="99"/>
        <end position="166"/>
    </location>
</feature>
<keyword evidence="2" id="KW-0238">DNA-binding</keyword>
<feature type="region of interest" description="Disordered" evidence="5">
    <location>
        <begin position="335"/>
        <end position="355"/>
    </location>
</feature>
<dbReference type="GO" id="GO:0000981">
    <property type="term" value="F:DNA-binding transcription factor activity, RNA polymerase II-specific"/>
    <property type="evidence" value="ECO:0007669"/>
    <property type="project" value="TreeGrafter"/>
</dbReference>
<protein>
    <recommendedName>
        <fullName evidence="6">Xylanolytic transcriptional activator regulatory domain-containing protein</fullName>
    </recommendedName>
</protein>
<dbReference type="Proteomes" id="UP000775872">
    <property type="component" value="Unassembled WGS sequence"/>
</dbReference>
<evidence type="ECO:0000313" key="7">
    <source>
        <dbReference type="EMBL" id="CAH0047064.1"/>
    </source>
</evidence>
<dbReference type="InterPro" id="IPR051127">
    <property type="entry name" value="Fungal_SecMet_Regulators"/>
</dbReference>
<feature type="compositionally biased region" description="Basic and acidic residues" evidence="5">
    <location>
        <begin position="339"/>
        <end position="348"/>
    </location>
</feature>
<dbReference type="GO" id="GO:0005634">
    <property type="term" value="C:nucleus"/>
    <property type="evidence" value="ECO:0007669"/>
    <property type="project" value="TreeGrafter"/>
</dbReference>
<evidence type="ECO:0000256" key="1">
    <source>
        <dbReference type="ARBA" id="ARBA00023015"/>
    </source>
</evidence>
<evidence type="ECO:0000256" key="4">
    <source>
        <dbReference type="ARBA" id="ARBA00023242"/>
    </source>
</evidence>
<reference evidence="7" key="1">
    <citation type="submission" date="2021-10" db="EMBL/GenBank/DDBJ databases">
        <authorList>
            <person name="Piombo E."/>
        </authorList>
    </citation>
    <scope>NUCLEOTIDE SEQUENCE</scope>
</reference>
<keyword evidence="8" id="KW-1185">Reference proteome</keyword>
<evidence type="ECO:0000259" key="6">
    <source>
        <dbReference type="SMART" id="SM00906"/>
    </source>
</evidence>
<dbReference type="GO" id="GO:0008270">
    <property type="term" value="F:zinc ion binding"/>
    <property type="evidence" value="ECO:0007669"/>
    <property type="project" value="InterPro"/>
</dbReference>
<keyword evidence="4" id="KW-0539">Nucleus</keyword>
<dbReference type="PANTHER" id="PTHR47424">
    <property type="entry name" value="REGULATORY PROTEIN GAL4"/>
    <property type="match status" value="1"/>
</dbReference>